<comment type="subcellular location">
    <subcellularLocation>
        <location evidence="1 9">Cytoplasm</location>
    </subcellularLocation>
</comment>
<dbReference type="Pfam" id="PF00589">
    <property type="entry name" value="Phage_integrase"/>
    <property type="match status" value="1"/>
</dbReference>
<evidence type="ECO:0000256" key="6">
    <source>
        <dbReference type="ARBA" id="ARBA00023125"/>
    </source>
</evidence>
<dbReference type="InterPro" id="IPR010998">
    <property type="entry name" value="Integrase_recombinase_N"/>
</dbReference>
<evidence type="ECO:0000313" key="12">
    <source>
        <dbReference type="EMBL" id="SHK35200.1"/>
    </source>
</evidence>
<evidence type="ECO:0000256" key="4">
    <source>
        <dbReference type="ARBA" id="ARBA00022829"/>
    </source>
</evidence>
<evidence type="ECO:0000256" key="7">
    <source>
        <dbReference type="ARBA" id="ARBA00023172"/>
    </source>
</evidence>
<dbReference type="GO" id="GO:0051301">
    <property type="term" value="P:cell division"/>
    <property type="evidence" value="ECO:0007669"/>
    <property type="project" value="UniProtKB-KW"/>
</dbReference>
<dbReference type="HAMAP" id="MF_01808">
    <property type="entry name" value="Recomb_XerC_XerD"/>
    <property type="match status" value="1"/>
</dbReference>
<name>A0A1M6RS12_9BACL</name>
<dbReference type="PROSITE" id="PS51900">
    <property type="entry name" value="CB"/>
    <property type="match status" value="1"/>
</dbReference>
<dbReference type="PANTHER" id="PTHR30349">
    <property type="entry name" value="PHAGE INTEGRASE-RELATED"/>
    <property type="match status" value="1"/>
</dbReference>
<sequence length="307" mass="35580">MSKLKNDSRLSLAIDEFLTQLEFQMRLSNHTLRAYAGDLVHLLDFFQQRIEKWSDIDSLDIRTFLAAQRKDGMSKTTLARRISCYRKFFQFLVDRSMIKHNPMDGVSAPRLEKKLPQYYYQEEMNELLDSIHGDTLADLRDRALLEFLYATGVRVSECMNLNIGHISLNEGLALVRGKGRKERYVLFGSQTVSALKKYLQKRSENLTSSDPLFVNLRDGTRLTDRSIRRILKKRVEQMKYGMKPLSPHKIRHSFATHLLDGGADLRVVQELLGHESLSSTQIYTHTSRERLSKVYQETHPRALSKGE</sequence>
<dbReference type="PANTHER" id="PTHR30349:SF77">
    <property type="entry name" value="TYROSINE RECOMBINASE XERC"/>
    <property type="match status" value="1"/>
</dbReference>
<keyword evidence="7 9" id="KW-0233">DNA recombination</keyword>
<keyword evidence="2 9" id="KW-0963">Cytoplasm</keyword>
<evidence type="ECO:0000256" key="3">
    <source>
        <dbReference type="ARBA" id="ARBA00022618"/>
    </source>
</evidence>
<feature type="active site" evidence="9">
    <location>
        <position position="251"/>
    </location>
</feature>
<dbReference type="Proteomes" id="UP000184016">
    <property type="component" value="Unassembled WGS sequence"/>
</dbReference>
<feature type="active site" description="O-(3'-phospho-DNA)-tyrosine intermediate" evidence="9">
    <location>
        <position position="283"/>
    </location>
</feature>
<feature type="active site" evidence="9">
    <location>
        <position position="178"/>
    </location>
</feature>
<keyword evidence="4 9" id="KW-0159">Chromosome partition</keyword>
<dbReference type="InterPro" id="IPR004107">
    <property type="entry name" value="Integrase_SAM-like_N"/>
</dbReference>
<dbReference type="GO" id="GO:0003677">
    <property type="term" value="F:DNA binding"/>
    <property type="evidence" value="ECO:0007669"/>
    <property type="project" value="UniProtKB-UniRule"/>
</dbReference>
<evidence type="ECO:0000256" key="1">
    <source>
        <dbReference type="ARBA" id="ARBA00004496"/>
    </source>
</evidence>
<dbReference type="GO" id="GO:0007059">
    <property type="term" value="P:chromosome segregation"/>
    <property type="evidence" value="ECO:0007669"/>
    <property type="project" value="UniProtKB-UniRule"/>
</dbReference>
<comment type="similarity">
    <text evidence="9">Belongs to the 'phage' integrase family. XerC subfamily.</text>
</comment>
<dbReference type="Gene3D" id="1.10.443.10">
    <property type="entry name" value="Intergrase catalytic core"/>
    <property type="match status" value="1"/>
</dbReference>
<comment type="function">
    <text evidence="9">Site-specific tyrosine recombinase, which acts by catalyzing the cutting and rejoining of the recombining DNA molecules. The XerC-XerD complex is essential to convert dimers of the bacterial chromosome into monomers to permit their segregation at cell division. It also contributes to the segregational stability of plasmids.</text>
</comment>
<dbReference type="EMBL" id="FRAF01000012">
    <property type="protein sequence ID" value="SHK35200.1"/>
    <property type="molecule type" value="Genomic_DNA"/>
</dbReference>
<protein>
    <recommendedName>
        <fullName evidence="9">Tyrosine recombinase XerC</fullName>
    </recommendedName>
</protein>
<evidence type="ECO:0000256" key="5">
    <source>
        <dbReference type="ARBA" id="ARBA00022908"/>
    </source>
</evidence>
<dbReference type="NCBIfam" id="NF001399">
    <property type="entry name" value="PRK00283.1"/>
    <property type="match status" value="1"/>
</dbReference>
<feature type="domain" description="Core-binding (CB)" evidence="11">
    <location>
        <begin position="8"/>
        <end position="93"/>
    </location>
</feature>
<comment type="subunit">
    <text evidence="9">Forms a cyclic heterotetrameric complex composed of two molecules of XerC and two molecules of XerD.</text>
</comment>
<reference evidence="13" key="1">
    <citation type="submission" date="2016-11" db="EMBL/GenBank/DDBJ databases">
        <authorList>
            <person name="Varghese N."/>
            <person name="Submissions S."/>
        </authorList>
    </citation>
    <scope>NUCLEOTIDE SEQUENCE [LARGE SCALE GENOMIC DNA]</scope>
    <source>
        <strain evidence="13">USBA-503</strain>
    </source>
</reference>
<dbReference type="PROSITE" id="PS51898">
    <property type="entry name" value="TYR_RECOMBINASE"/>
    <property type="match status" value="1"/>
</dbReference>
<dbReference type="InterPro" id="IPR023009">
    <property type="entry name" value="Tyrosine_recombinase_XerC/XerD"/>
</dbReference>
<organism evidence="12 13">
    <name type="scientific">Alicyclobacillus tolerans</name>
    <dbReference type="NCBI Taxonomy" id="90970"/>
    <lineage>
        <taxon>Bacteria</taxon>
        <taxon>Bacillati</taxon>
        <taxon>Bacillota</taxon>
        <taxon>Bacilli</taxon>
        <taxon>Bacillales</taxon>
        <taxon>Alicyclobacillaceae</taxon>
        <taxon>Alicyclobacillus</taxon>
    </lineage>
</organism>
<dbReference type="GO" id="GO:0006313">
    <property type="term" value="P:DNA transposition"/>
    <property type="evidence" value="ECO:0007669"/>
    <property type="project" value="UniProtKB-UniRule"/>
</dbReference>
<keyword evidence="13" id="KW-1185">Reference proteome</keyword>
<feature type="active site" evidence="9">
    <location>
        <position position="274"/>
    </location>
</feature>
<feature type="active site" evidence="9">
    <location>
        <position position="248"/>
    </location>
</feature>
<dbReference type="GO" id="GO:0005737">
    <property type="term" value="C:cytoplasm"/>
    <property type="evidence" value="ECO:0007669"/>
    <property type="project" value="UniProtKB-SubCell"/>
</dbReference>
<dbReference type="InterPro" id="IPR013762">
    <property type="entry name" value="Integrase-like_cat_sf"/>
</dbReference>
<feature type="active site" evidence="9">
    <location>
        <position position="154"/>
    </location>
</feature>
<dbReference type="AlphaFoldDB" id="A0A1M6RS12"/>
<feature type="domain" description="Tyr recombinase" evidence="10">
    <location>
        <begin position="114"/>
        <end position="296"/>
    </location>
</feature>
<dbReference type="InterPro" id="IPR044068">
    <property type="entry name" value="CB"/>
</dbReference>
<evidence type="ECO:0000259" key="11">
    <source>
        <dbReference type="PROSITE" id="PS51900"/>
    </source>
</evidence>
<evidence type="ECO:0000256" key="2">
    <source>
        <dbReference type="ARBA" id="ARBA00022490"/>
    </source>
</evidence>
<dbReference type="GO" id="GO:0009037">
    <property type="term" value="F:tyrosine-based site-specific recombinase activity"/>
    <property type="evidence" value="ECO:0007669"/>
    <property type="project" value="UniProtKB-UniRule"/>
</dbReference>
<dbReference type="InterPro" id="IPR050090">
    <property type="entry name" value="Tyrosine_recombinase_XerCD"/>
</dbReference>
<gene>
    <name evidence="9" type="primary">xerC</name>
    <name evidence="12" type="ORF">SAMN05443507_11284</name>
</gene>
<dbReference type="CDD" id="cd00798">
    <property type="entry name" value="INT_XerDC_C"/>
    <property type="match status" value="1"/>
</dbReference>
<proteinExistence type="inferred from homology"/>
<keyword evidence="6 9" id="KW-0238">DNA-binding</keyword>
<dbReference type="SUPFAM" id="SSF56349">
    <property type="entry name" value="DNA breaking-rejoining enzymes"/>
    <property type="match status" value="1"/>
</dbReference>
<evidence type="ECO:0000256" key="9">
    <source>
        <dbReference type="HAMAP-Rule" id="MF_01808"/>
    </source>
</evidence>
<keyword evidence="5 9" id="KW-0229">DNA integration</keyword>
<dbReference type="Gene3D" id="1.10.150.130">
    <property type="match status" value="1"/>
</dbReference>
<dbReference type="STRING" id="1830138.SAMN05443507_11284"/>
<accession>A0A1M6RS12</accession>
<dbReference type="InterPro" id="IPR002104">
    <property type="entry name" value="Integrase_catalytic"/>
</dbReference>
<dbReference type="RefSeq" id="WP_072874129.1">
    <property type="nucleotide sequence ID" value="NZ_FRAF01000012.1"/>
</dbReference>
<evidence type="ECO:0000313" key="13">
    <source>
        <dbReference type="Proteomes" id="UP000184016"/>
    </source>
</evidence>
<dbReference type="InterPro" id="IPR011010">
    <property type="entry name" value="DNA_brk_join_enz"/>
</dbReference>
<keyword evidence="8 9" id="KW-0131">Cell cycle</keyword>
<dbReference type="NCBIfam" id="NF040815">
    <property type="entry name" value="recomb_XerA_Arch"/>
    <property type="match status" value="1"/>
</dbReference>
<dbReference type="OrthoDB" id="9801717at2"/>
<evidence type="ECO:0000259" key="10">
    <source>
        <dbReference type="PROSITE" id="PS51898"/>
    </source>
</evidence>
<dbReference type="Pfam" id="PF02899">
    <property type="entry name" value="Phage_int_SAM_1"/>
    <property type="match status" value="1"/>
</dbReference>
<keyword evidence="3 9" id="KW-0132">Cell division</keyword>
<evidence type="ECO:0000256" key="8">
    <source>
        <dbReference type="ARBA" id="ARBA00023306"/>
    </source>
</evidence>